<dbReference type="Proteomes" id="UP000886740">
    <property type="component" value="Unassembled WGS sequence"/>
</dbReference>
<dbReference type="AlphaFoldDB" id="A0A9D1X9Y7"/>
<name>A0A9D1X9Y7_9BACT</name>
<organism evidence="2 3">
    <name type="scientific">Candidatus Parabacteroides intestinipullorum</name>
    <dbReference type="NCBI Taxonomy" id="2838723"/>
    <lineage>
        <taxon>Bacteria</taxon>
        <taxon>Pseudomonadati</taxon>
        <taxon>Bacteroidota</taxon>
        <taxon>Bacteroidia</taxon>
        <taxon>Bacteroidales</taxon>
        <taxon>Tannerellaceae</taxon>
        <taxon>Parabacteroides</taxon>
    </lineage>
</organism>
<evidence type="ECO:0000313" key="2">
    <source>
        <dbReference type="EMBL" id="HIX75157.1"/>
    </source>
</evidence>
<feature type="domain" description="Histidine kinase/HSP90-like ATPase" evidence="1">
    <location>
        <begin position="20"/>
        <end position="133"/>
    </location>
</feature>
<comment type="caution">
    <text evidence="2">The sequence shown here is derived from an EMBL/GenBank/DDBJ whole genome shotgun (WGS) entry which is preliminary data.</text>
</comment>
<gene>
    <name evidence="2" type="ORF">H9977_09035</name>
</gene>
<dbReference type="InterPro" id="IPR036890">
    <property type="entry name" value="HATPase_C_sf"/>
</dbReference>
<dbReference type="EMBL" id="DXEL01000060">
    <property type="protein sequence ID" value="HIX75157.1"/>
    <property type="molecule type" value="Genomic_DNA"/>
</dbReference>
<dbReference type="Pfam" id="PF13581">
    <property type="entry name" value="HATPase_c_2"/>
    <property type="match status" value="1"/>
</dbReference>
<proteinExistence type="predicted"/>
<reference evidence="2" key="1">
    <citation type="journal article" date="2021" name="PeerJ">
        <title>Extensive microbial diversity within the chicken gut microbiome revealed by metagenomics and culture.</title>
        <authorList>
            <person name="Gilroy R."/>
            <person name="Ravi A."/>
            <person name="Getino M."/>
            <person name="Pursley I."/>
            <person name="Horton D.L."/>
            <person name="Alikhan N.F."/>
            <person name="Baker D."/>
            <person name="Gharbi K."/>
            <person name="Hall N."/>
            <person name="Watson M."/>
            <person name="Adriaenssens E.M."/>
            <person name="Foster-Nyarko E."/>
            <person name="Jarju S."/>
            <person name="Secka A."/>
            <person name="Antonio M."/>
            <person name="Oren A."/>
            <person name="Chaudhuri R.R."/>
            <person name="La Ragione R."/>
            <person name="Hildebrand F."/>
            <person name="Pallen M.J."/>
        </authorList>
    </citation>
    <scope>NUCLEOTIDE SEQUENCE</scope>
    <source>
        <strain evidence="2">ChiGjej6B6-14162</strain>
    </source>
</reference>
<protein>
    <submittedName>
        <fullName evidence="2">Anti-sigma regulatory factor</fullName>
    </submittedName>
</protein>
<sequence>MFFRFELEGGNFSKAGYASSQIKKVLRQLGIDPKIIKRTVVALYEAEVNVVAHAWRGVAEIEITPDRISMILTDEGPGIADIPLAMQEGYSTASPEVREMGFGAGMGLSNMKKNVDELNIESQVGKGTTVKMITWLAKT</sequence>
<accession>A0A9D1X9Y7</accession>
<evidence type="ECO:0000313" key="3">
    <source>
        <dbReference type="Proteomes" id="UP000886740"/>
    </source>
</evidence>
<evidence type="ECO:0000259" key="1">
    <source>
        <dbReference type="Pfam" id="PF13581"/>
    </source>
</evidence>
<dbReference type="Gene3D" id="3.30.565.10">
    <property type="entry name" value="Histidine kinase-like ATPase, C-terminal domain"/>
    <property type="match status" value="1"/>
</dbReference>
<reference evidence="2" key="2">
    <citation type="submission" date="2021-04" db="EMBL/GenBank/DDBJ databases">
        <authorList>
            <person name="Gilroy R."/>
        </authorList>
    </citation>
    <scope>NUCLEOTIDE SEQUENCE</scope>
    <source>
        <strain evidence="2">ChiGjej6B6-14162</strain>
    </source>
</reference>
<dbReference type="SUPFAM" id="SSF55874">
    <property type="entry name" value="ATPase domain of HSP90 chaperone/DNA topoisomerase II/histidine kinase"/>
    <property type="match status" value="1"/>
</dbReference>
<dbReference type="InterPro" id="IPR003594">
    <property type="entry name" value="HATPase_dom"/>
</dbReference>